<dbReference type="PANTHER" id="PTHR31001">
    <property type="entry name" value="UNCHARACTERIZED TRANSCRIPTIONAL REGULATORY PROTEIN"/>
    <property type="match status" value="1"/>
</dbReference>
<feature type="domain" description="Xylanolytic transcriptional activator regulatory" evidence="4">
    <location>
        <begin position="315"/>
        <end position="389"/>
    </location>
</feature>
<dbReference type="AlphaFoldDB" id="A0AAF0DML8"/>
<evidence type="ECO:0000259" key="4">
    <source>
        <dbReference type="SMART" id="SM00906"/>
    </source>
</evidence>
<proteinExistence type="predicted"/>
<dbReference type="CDD" id="cd12148">
    <property type="entry name" value="fungal_TF_MHR"/>
    <property type="match status" value="1"/>
</dbReference>
<gene>
    <name evidence="5" type="ORF">PRK78_005943</name>
</gene>
<dbReference type="GO" id="GO:0006351">
    <property type="term" value="P:DNA-templated transcription"/>
    <property type="evidence" value="ECO:0007669"/>
    <property type="project" value="InterPro"/>
</dbReference>
<evidence type="ECO:0000256" key="3">
    <source>
        <dbReference type="SAM" id="MobiDB-lite"/>
    </source>
</evidence>
<dbReference type="SMART" id="SM00906">
    <property type="entry name" value="Fungal_trans"/>
    <property type="match status" value="1"/>
</dbReference>
<feature type="compositionally biased region" description="Low complexity" evidence="3">
    <location>
        <begin position="628"/>
        <end position="642"/>
    </location>
</feature>
<accession>A0AAF0DML8</accession>
<dbReference type="InterPro" id="IPR007219">
    <property type="entry name" value="XnlR_reg_dom"/>
</dbReference>
<dbReference type="Pfam" id="PF04082">
    <property type="entry name" value="Fungal_trans"/>
    <property type="match status" value="1"/>
</dbReference>
<comment type="subcellular location">
    <subcellularLocation>
        <location evidence="1">Nucleus</location>
    </subcellularLocation>
</comment>
<evidence type="ECO:0000256" key="2">
    <source>
        <dbReference type="ARBA" id="ARBA00023242"/>
    </source>
</evidence>
<evidence type="ECO:0000313" key="6">
    <source>
        <dbReference type="Proteomes" id="UP001219355"/>
    </source>
</evidence>
<feature type="compositionally biased region" description="Basic and acidic residues" evidence="3">
    <location>
        <begin position="646"/>
        <end position="658"/>
    </location>
</feature>
<dbReference type="Proteomes" id="UP001219355">
    <property type="component" value="Chromosome 4"/>
</dbReference>
<dbReference type="EMBL" id="CP120630">
    <property type="protein sequence ID" value="WEW60457.1"/>
    <property type="molecule type" value="Genomic_DNA"/>
</dbReference>
<sequence>MASRIRASPVEYPKSNVIILRQFVKDCYYHPAPLTKRSKPTPGPEDEQERPKKRQKATSRTGLSVQSASTESVGASQFSSPNNNLDSGLTTGQNAYLGSTSFLSIFHDTVPQLSNLALQPLPPEFARWQNKHLSLQSQLLKLLSAFDLYERLIEDYYKRGLFTIIPAPLILDALRFARTYLENEDTSNSKQKNLYRKISQNTAKPLQISPTATAEEFCQSFTAENLRWEFIGVIFALAGLSLMSALTQACDKLALRFGDGEVLSETKFAAQMLAASNDVIEICRQHDKVNDIMIWLEYTHCVLNSTVLDETSHLVYRGFGNLISDMFAMGFHREQPPGPGIPFFLSQTRKRIFMAAYRSDKNIATLLGRPPRIQQFYCDITLPLDLDDESLLLTGEELTAAIQKLDADGWNPERTQERRFRSTSVIRLRKIYQECQNLWVTIPLQFRYDVNCWKTLEPITCVAMLVIYLEYLHSLFQIQRILCQQNLAESSSLLSTSMQLLSTVLHLLKQPEPTPEMQTNFSWIFLFYGLPAAGVLASELYQSTLSALPWPASSTPPRSQIIRDLDMIISWFETTTLPPSATSRVCVEITKVLSRLLDDTLNYHPSQQQQQQVASQVEDAESKPEDTTSAAVEAATAPAVPSYDNGRQDTTRCQDEQISHQQQQQVSHLPEQASMQLPVEISEMGLGINDQFTSEKFLSWLDDLDWDSTVPDLLF</sequence>
<organism evidence="5 6">
    <name type="scientific">Emydomyces testavorans</name>
    <dbReference type="NCBI Taxonomy" id="2070801"/>
    <lineage>
        <taxon>Eukaryota</taxon>
        <taxon>Fungi</taxon>
        <taxon>Dikarya</taxon>
        <taxon>Ascomycota</taxon>
        <taxon>Pezizomycotina</taxon>
        <taxon>Eurotiomycetes</taxon>
        <taxon>Eurotiomycetidae</taxon>
        <taxon>Onygenales</taxon>
        <taxon>Nannizziopsiaceae</taxon>
        <taxon>Emydomyces</taxon>
    </lineage>
</organism>
<evidence type="ECO:0000256" key="1">
    <source>
        <dbReference type="ARBA" id="ARBA00004123"/>
    </source>
</evidence>
<keyword evidence="2" id="KW-0539">Nucleus</keyword>
<dbReference type="GO" id="GO:0003677">
    <property type="term" value="F:DNA binding"/>
    <property type="evidence" value="ECO:0007669"/>
    <property type="project" value="InterPro"/>
</dbReference>
<dbReference type="GO" id="GO:0008270">
    <property type="term" value="F:zinc ion binding"/>
    <property type="evidence" value="ECO:0007669"/>
    <property type="project" value="InterPro"/>
</dbReference>
<name>A0AAF0DML8_9EURO</name>
<keyword evidence="6" id="KW-1185">Reference proteome</keyword>
<feature type="compositionally biased region" description="Polar residues" evidence="3">
    <location>
        <begin position="58"/>
        <end position="85"/>
    </location>
</feature>
<dbReference type="InterPro" id="IPR050613">
    <property type="entry name" value="Sec_Metabolite_Reg"/>
</dbReference>
<dbReference type="PANTHER" id="PTHR31001:SF40">
    <property type="entry name" value="ZN(II)2CYS6 TRANSCRIPTION FACTOR (EUROFUNG)"/>
    <property type="match status" value="1"/>
</dbReference>
<evidence type="ECO:0000313" key="5">
    <source>
        <dbReference type="EMBL" id="WEW60457.1"/>
    </source>
</evidence>
<reference evidence="5" key="1">
    <citation type="submission" date="2023-03" db="EMBL/GenBank/DDBJ databases">
        <title>Emydomyces testavorans Genome Sequence.</title>
        <authorList>
            <person name="Hoyer L."/>
        </authorList>
    </citation>
    <scope>NUCLEOTIDE SEQUENCE</scope>
    <source>
        <strain evidence="5">16-2883</strain>
    </source>
</reference>
<protein>
    <recommendedName>
        <fullName evidence="4">Xylanolytic transcriptional activator regulatory domain-containing protein</fullName>
    </recommendedName>
</protein>
<feature type="region of interest" description="Disordered" evidence="3">
    <location>
        <begin position="605"/>
        <end position="669"/>
    </location>
</feature>
<feature type="region of interest" description="Disordered" evidence="3">
    <location>
        <begin position="32"/>
        <end position="85"/>
    </location>
</feature>
<dbReference type="GO" id="GO:0005634">
    <property type="term" value="C:nucleus"/>
    <property type="evidence" value="ECO:0007669"/>
    <property type="project" value="UniProtKB-SubCell"/>
</dbReference>